<reference evidence="2 3" key="1">
    <citation type="submission" date="2014-08" db="EMBL/GenBank/DDBJ databases">
        <title>Complete genome sequence of Corynebacterium ureicelerivorans DSM 45051, a lipophilic and urea-splitting isolate from a blood culture of a septicaemia patient.</title>
        <authorList>
            <person name="Tippelt A."/>
            <person name="Albersmeier A."/>
            <person name="Brinkrolf K."/>
            <person name="Ruckert C."/>
            <person name="Tauch A."/>
        </authorList>
    </citation>
    <scope>NUCLEOTIDE SEQUENCE [LARGE SCALE GENOMIC DNA]</scope>
    <source>
        <strain evidence="2 3">IMMIB RIV-2301</strain>
    </source>
</reference>
<name>A0A077HI77_9CORY</name>
<keyword evidence="1" id="KW-0812">Transmembrane</keyword>
<dbReference type="EMBL" id="CP009215">
    <property type="protein sequence ID" value="AIL96768.1"/>
    <property type="molecule type" value="Genomic_DNA"/>
</dbReference>
<dbReference type="HOGENOM" id="CLU_1966869_0_0_11"/>
<evidence type="ECO:0000256" key="1">
    <source>
        <dbReference type="SAM" id="Phobius"/>
    </source>
</evidence>
<dbReference type="STRING" id="401472.CUREI_05190"/>
<gene>
    <name evidence="2" type="ORF">CUREI_05190</name>
</gene>
<proteinExistence type="predicted"/>
<dbReference type="AlphaFoldDB" id="A0A077HI77"/>
<evidence type="ECO:0000313" key="3">
    <source>
        <dbReference type="Proteomes" id="UP000028939"/>
    </source>
</evidence>
<sequence>MACVARVARVVMAPVARVAMASMFSVARVLCVVVAGMAFVVAVFVMAGVPTGSGSGVGVPVVHGSVLSQQFMVVISSCMPGRSATAVFHLNTPRGYMSRGCFHATSRTFHLSPSRDYTPATCEYWQP</sequence>
<protein>
    <submittedName>
        <fullName evidence="2">Uncharacterized protein</fullName>
    </submittedName>
</protein>
<keyword evidence="1" id="KW-0472">Membrane</keyword>
<organism evidence="2 3">
    <name type="scientific">Corynebacterium ureicelerivorans</name>
    <dbReference type="NCBI Taxonomy" id="401472"/>
    <lineage>
        <taxon>Bacteria</taxon>
        <taxon>Bacillati</taxon>
        <taxon>Actinomycetota</taxon>
        <taxon>Actinomycetes</taxon>
        <taxon>Mycobacteriales</taxon>
        <taxon>Corynebacteriaceae</taxon>
        <taxon>Corynebacterium</taxon>
    </lineage>
</organism>
<accession>A0A077HI77</accession>
<evidence type="ECO:0000313" key="2">
    <source>
        <dbReference type="EMBL" id="AIL96768.1"/>
    </source>
</evidence>
<keyword evidence="1" id="KW-1133">Transmembrane helix</keyword>
<feature type="transmembrane region" description="Helical" evidence="1">
    <location>
        <begin position="26"/>
        <end position="49"/>
    </location>
</feature>
<keyword evidence="3" id="KW-1185">Reference proteome</keyword>
<dbReference type="KEGG" id="cuv:CUREI_05190"/>
<dbReference type="Proteomes" id="UP000028939">
    <property type="component" value="Chromosome"/>
</dbReference>